<dbReference type="Gene3D" id="3.30.2020.10">
    <property type="entry name" value="NE0471-like N-terminal domain"/>
    <property type="match status" value="1"/>
</dbReference>
<gene>
    <name evidence="1" type="ORF">H6F44_04890</name>
</gene>
<organism evidence="1 2">
    <name type="scientific">Pseudanabaena cinerea FACHB-1277</name>
    <dbReference type="NCBI Taxonomy" id="2949581"/>
    <lineage>
        <taxon>Bacteria</taxon>
        <taxon>Bacillati</taxon>
        <taxon>Cyanobacteriota</taxon>
        <taxon>Cyanophyceae</taxon>
        <taxon>Pseudanabaenales</taxon>
        <taxon>Pseudanabaenaceae</taxon>
        <taxon>Pseudanabaena</taxon>
        <taxon>Pseudanabaena cinerea</taxon>
    </lineage>
</organism>
<reference evidence="1" key="2">
    <citation type="submission" date="2020-08" db="EMBL/GenBank/DDBJ databases">
        <authorList>
            <person name="Chen M."/>
            <person name="Teng W."/>
            <person name="Zhao L."/>
            <person name="Hu C."/>
            <person name="Zhou Y."/>
            <person name="Han B."/>
            <person name="Song L."/>
            <person name="Shu W."/>
        </authorList>
    </citation>
    <scope>NUCLEOTIDE SEQUENCE</scope>
    <source>
        <strain evidence="1">FACHB-1277</strain>
    </source>
</reference>
<dbReference type="EMBL" id="JACJPY010000009">
    <property type="protein sequence ID" value="MBD2149465.1"/>
    <property type="molecule type" value="Genomic_DNA"/>
</dbReference>
<dbReference type="InterPro" id="IPR018841">
    <property type="entry name" value="DUF2442"/>
</dbReference>
<proteinExistence type="predicted"/>
<dbReference type="Proteomes" id="UP000631421">
    <property type="component" value="Unassembled WGS sequence"/>
</dbReference>
<dbReference type="InterPro" id="IPR036782">
    <property type="entry name" value="NE0471-like_N"/>
</dbReference>
<evidence type="ECO:0000313" key="2">
    <source>
        <dbReference type="Proteomes" id="UP000631421"/>
    </source>
</evidence>
<sequence>MMLPKIISAKVIGDRTLLIEFSDREFKQYNISNLLNKPMFAPLKNPSFFKSFRIEAGGYGLVWNEDIDISEYELWKNGVSLEHGENIRSDNHYVTVKS</sequence>
<evidence type="ECO:0000313" key="1">
    <source>
        <dbReference type="EMBL" id="MBD2149465.1"/>
    </source>
</evidence>
<dbReference type="SUPFAM" id="SSF143880">
    <property type="entry name" value="NE0471 N-terminal domain-like"/>
    <property type="match status" value="1"/>
</dbReference>
<protein>
    <submittedName>
        <fullName evidence="1">DUF2442 domain-containing protein</fullName>
    </submittedName>
</protein>
<dbReference type="Pfam" id="PF10387">
    <property type="entry name" value="DUF2442"/>
    <property type="match status" value="1"/>
</dbReference>
<reference evidence="1" key="1">
    <citation type="journal article" date="2015" name="ISME J.">
        <title>Draft Genome Sequence of Streptomyces incarnatus NRRL8089, which Produces the Nucleoside Antibiotic Sinefungin.</title>
        <authorList>
            <person name="Oshima K."/>
            <person name="Hattori M."/>
            <person name="Shimizu H."/>
            <person name="Fukuda K."/>
            <person name="Nemoto M."/>
            <person name="Inagaki K."/>
            <person name="Tamura T."/>
        </authorList>
    </citation>
    <scope>NUCLEOTIDE SEQUENCE</scope>
    <source>
        <strain evidence="1">FACHB-1277</strain>
    </source>
</reference>
<keyword evidence="2" id="KW-1185">Reference proteome</keyword>
<comment type="caution">
    <text evidence="1">The sequence shown here is derived from an EMBL/GenBank/DDBJ whole genome shotgun (WGS) entry which is preliminary data.</text>
</comment>
<accession>A0A926Z584</accession>
<dbReference type="AlphaFoldDB" id="A0A926Z584"/>
<name>A0A926Z584_9CYAN</name>